<evidence type="ECO:0008006" key="4">
    <source>
        <dbReference type="Google" id="ProtNLM"/>
    </source>
</evidence>
<sequence length="209" mass="22749">MSKPFPTLTASHQRLALAALHEITTPESIGELEVETIDHDGIATLQYHCKLDGYPNWVWNVSLATLEGEEPTVMEAELLPAEGALVAPEWVPWSVRLAEFLEAQKQAAAAGIALDEELPEGLLDLAEGALDGTILDDELEDLDDSDADDSDEEDDDDLDDDEDDEEDDEDEEDDDEELVSAPTHGGDIDGVDIDDLDDSAEDSDADDEN</sequence>
<evidence type="ECO:0000256" key="1">
    <source>
        <dbReference type="SAM" id="MobiDB-lite"/>
    </source>
</evidence>
<feature type="compositionally biased region" description="Acidic residues" evidence="1">
    <location>
        <begin position="138"/>
        <end position="178"/>
    </location>
</feature>
<feature type="compositionally biased region" description="Acidic residues" evidence="1">
    <location>
        <begin position="189"/>
        <end position="209"/>
    </location>
</feature>
<dbReference type="OrthoDB" id="3210158at2"/>
<protein>
    <recommendedName>
        <fullName evidence="4">DUF3027 domain-containing protein</fullName>
    </recommendedName>
</protein>
<dbReference type="KEGG" id="aum:AURMO_01420"/>
<name>A0A2Z3RZ20_9MICO</name>
<dbReference type="EMBL" id="CP023994">
    <property type="protein sequence ID" value="AWR22009.1"/>
    <property type="molecule type" value="Genomic_DNA"/>
</dbReference>
<keyword evidence="3" id="KW-1185">Reference proteome</keyword>
<evidence type="ECO:0000313" key="3">
    <source>
        <dbReference type="Proteomes" id="UP000246894"/>
    </source>
</evidence>
<dbReference type="AlphaFoldDB" id="A0A2Z3RZ20"/>
<dbReference type="Proteomes" id="UP000246894">
    <property type="component" value="Chromosome"/>
</dbReference>
<reference evidence="2 3" key="1">
    <citation type="submission" date="2017-10" db="EMBL/GenBank/DDBJ databases">
        <title>Genome of an Actinobacterium that displays light-enhanced growth.</title>
        <authorList>
            <person name="Maresca J.A."/>
            <person name="Hempel P."/>
            <person name="Shevchenko O."/>
            <person name="Miller K.J."/>
            <person name="Hahn M.W."/>
        </authorList>
    </citation>
    <scope>NUCLEOTIDE SEQUENCE [LARGE SCALE GENOMIC DNA]</scope>
    <source>
        <strain evidence="2 3">MWH-Mo1</strain>
    </source>
</reference>
<dbReference type="Pfam" id="PF11228">
    <property type="entry name" value="DUF3027"/>
    <property type="match status" value="1"/>
</dbReference>
<dbReference type="InterPro" id="IPR021391">
    <property type="entry name" value="DUF3027"/>
</dbReference>
<gene>
    <name evidence="2" type="ORF">AURMO_01420</name>
</gene>
<evidence type="ECO:0000313" key="2">
    <source>
        <dbReference type="EMBL" id="AWR22009.1"/>
    </source>
</evidence>
<proteinExistence type="predicted"/>
<accession>A0A2Z3RZ20</accession>
<dbReference type="RefSeq" id="WP_110234383.1">
    <property type="nucleotide sequence ID" value="NZ_CP023994.1"/>
</dbReference>
<organism evidence="2 3">
    <name type="scientific">Aurantimicrobium photophilum</name>
    <dbReference type="NCBI Taxonomy" id="1987356"/>
    <lineage>
        <taxon>Bacteria</taxon>
        <taxon>Bacillati</taxon>
        <taxon>Actinomycetota</taxon>
        <taxon>Actinomycetes</taxon>
        <taxon>Micrococcales</taxon>
        <taxon>Microbacteriaceae</taxon>
        <taxon>Aurantimicrobium</taxon>
    </lineage>
</organism>
<feature type="region of interest" description="Disordered" evidence="1">
    <location>
        <begin position="138"/>
        <end position="209"/>
    </location>
</feature>